<comment type="caution">
    <text evidence="4">The sequence shown here is derived from an EMBL/GenBank/DDBJ whole genome shotgun (WGS) entry which is preliminary data.</text>
</comment>
<organism evidence="4 5">
    <name type="scientific">Pholiota conissans</name>
    <dbReference type="NCBI Taxonomy" id="109636"/>
    <lineage>
        <taxon>Eukaryota</taxon>
        <taxon>Fungi</taxon>
        <taxon>Dikarya</taxon>
        <taxon>Basidiomycota</taxon>
        <taxon>Agaricomycotina</taxon>
        <taxon>Agaricomycetes</taxon>
        <taxon>Agaricomycetidae</taxon>
        <taxon>Agaricales</taxon>
        <taxon>Agaricineae</taxon>
        <taxon>Strophariaceae</taxon>
        <taxon>Pholiota</taxon>
    </lineage>
</organism>
<accession>A0A9P5YXJ9</accession>
<dbReference type="GO" id="GO:2000045">
    <property type="term" value="P:regulation of G1/S transition of mitotic cell cycle"/>
    <property type="evidence" value="ECO:0007669"/>
    <property type="project" value="TreeGrafter"/>
</dbReference>
<protein>
    <recommendedName>
        <fullName evidence="3">Proteasome activator PA28 C-terminal domain-containing protein</fullName>
    </recommendedName>
</protein>
<dbReference type="Gene3D" id="1.20.120.180">
    <property type="entry name" value="Proteasome activator pa28, C-terminal domain"/>
    <property type="match status" value="1"/>
</dbReference>
<keyword evidence="5" id="KW-1185">Reference proteome</keyword>
<dbReference type="Proteomes" id="UP000807469">
    <property type="component" value="Unassembled WGS sequence"/>
</dbReference>
<dbReference type="AlphaFoldDB" id="A0A9P5YXJ9"/>
<keyword evidence="2" id="KW-0647">Proteasome</keyword>
<dbReference type="GO" id="GO:0008537">
    <property type="term" value="C:proteasome activator complex"/>
    <property type="evidence" value="ECO:0007669"/>
    <property type="project" value="InterPro"/>
</dbReference>
<evidence type="ECO:0000259" key="3">
    <source>
        <dbReference type="Pfam" id="PF02252"/>
    </source>
</evidence>
<dbReference type="InterPro" id="IPR009077">
    <property type="entry name" value="Proteasome_activ_PA28"/>
</dbReference>
<dbReference type="OrthoDB" id="6591885at2759"/>
<dbReference type="InterPro" id="IPR036252">
    <property type="entry name" value="Proteasome_activ_sf"/>
</dbReference>
<dbReference type="GO" id="GO:0005654">
    <property type="term" value="C:nucleoplasm"/>
    <property type="evidence" value="ECO:0007669"/>
    <property type="project" value="TreeGrafter"/>
</dbReference>
<feature type="non-terminal residue" evidence="4">
    <location>
        <position position="1"/>
    </location>
</feature>
<comment type="similarity">
    <text evidence="1">Belongs to the PA28 family.</text>
</comment>
<evidence type="ECO:0000313" key="5">
    <source>
        <dbReference type="Proteomes" id="UP000807469"/>
    </source>
</evidence>
<sequence>QSDLLAELHLAQESALNIRSLPGKDYLTRAKLCSKLVKYPTVEDYQNALQEHDEQHLHLAHQCLYDIRNIYIVLVEIIKTIETQNTRST</sequence>
<feature type="domain" description="Proteasome activator PA28 C-terminal" evidence="3">
    <location>
        <begin position="1"/>
        <end position="79"/>
    </location>
</feature>
<dbReference type="SUPFAM" id="SSF47216">
    <property type="entry name" value="Proteasome activator"/>
    <property type="match status" value="1"/>
</dbReference>
<dbReference type="Pfam" id="PF02252">
    <property type="entry name" value="PA28_C"/>
    <property type="match status" value="1"/>
</dbReference>
<evidence type="ECO:0000256" key="1">
    <source>
        <dbReference type="ARBA" id="ARBA00005883"/>
    </source>
</evidence>
<dbReference type="PANTHER" id="PTHR10660">
    <property type="entry name" value="PROTEASOME REGULATOR PA28"/>
    <property type="match status" value="1"/>
</dbReference>
<dbReference type="GO" id="GO:0061133">
    <property type="term" value="F:endopeptidase activator activity"/>
    <property type="evidence" value="ECO:0007669"/>
    <property type="project" value="TreeGrafter"/>
</dbReference>
<reference evidence="4" key="1">
    <citation type="submission" date="2020-11" db="EMBL/GenBank/DDBJ databases">
        <authorList>
            <consortium name="DOE Joint Genome Institute"/>
            <person name="Ahrendt S."/>
            <person name="Riley R."/>
            <person name="Andreopoulos W."/>
            <person name="Labutti K."/>
            <person name="Pangilinan J."/>
            <person name="Ruiz-Duenas F.J."/>
            <person name="Barrasa J.M."/>
            <person name="Sanchez-Garcia M."/>
            <person name="Camarero S."/>
            <person name="Miyauchi S."/>
            <person name="Serrano A."/>
            <person name="Linde D."/>
            <person name="Babiker R."/>
            <person name="Drula E."/>
            <person name="Ayuso-Fernandez I."/>
            <person name="Pacheco R."/>
            <person name="Padilla G."/>
            <person name="Ferreira P."/>
            <person name="Barriuso J."/>
            <person name="Kellner H."/>
            <person name="Castanera R."/>
            <person name="Alfaro M."/>
            <person name="Ramirez L."/>
            <person name="Pisabarro A.G."/>
            <person name="Kuo A."/>
            <person name="Tritt A."/>
            <person name="Lipzen A."/>
            <person name="He G."/>
            <person name="Yan M."/>
            <person name="Ng V."/>
            <person name="Cullen D."/>
            <person name="Martin F."/>
            <person name="Rosso M.-N."/>
            <person name="Henrissat B."/>
            <person name="Hibbett D."/>
            <person name="Martinez A.T."/>
            <person name="Grigoriev I.V."/>
        </authorList>
    </citation>
    <scope>NUCLEOTIDE SEQUENCE</scope>
    <source>
        <strain evidence="4">CIRM-BRFM 674</strain>
    </source>
</reference>
<dbReference type="GO" id="GO:0005737">
    <property type="term" value="C:cytoplasm"/>
    <property type="evidence" value="ECO:0007669"/>
    <property type="project" value="TreeGrafter"/>
</dbReference>
<proteinExistence type="inferred from homology"/>
<dbReference type="InterPro" id="IPR003186">
    <property type="entry name" value="PA28_C"/>
</dbReference>
<dbReference type="PANTHER" id="PTHR10660:SF2">
    <property type="entry name" value="LD45860P"/>
    <property type="match status" value="1"/>
</dbReference>
<dbReference type="EMBL" id="MU155258">
    <property type="protein sequence ID" value="KAF9477512.1"/>
    <property type="molecule type" value="Genomic_DNA"/>
</dbReference>
<evidence type="ECO:0000313" key="4">
    <source>
        <dbReference type="EMBL" id="KAF9477512.1"/>
    </source>
</evidence>
<name>A0A9P5YXJ9_9AGAR</name>
<dbReference type="InterPro" id="IPR036997">
    <property type="entry name" value="PA28_C_sf"/>
</dbReference>
<gene>
    <name evidence="4" type="ORF">BDN70DRAFT_810588</name>
</gene>
<dbReference type="GO" id="GO:0061136">
    <property type="term" value="P:regulation of proteasomal protein catabolic process"/>
    <property type="evidence" value="ECO:0007669"/>
    <property type="project" value="TreeGrafter"/>
</dbReference>
<evidence type="ECO:0000256" key="2">
    <source>
        <dbReference type="ARBA" id="ARBA00022942"/>
    </source>
</evidence>